<name>A0AA35V567_LACSI</name>
<organism evidence="1 2">
    <name type="scientific">Lactuca saligna</name>
    <name type="common">Willowleaf lettuce</name>
    <dbReference type="NCBI Taxonomy" id="75948"/>
    <lineage>
        <taxon>Eukaryota</taxon>
        <taxon>Viridiplantae</taxon>
        <taxon>Streptophyta</taxon>
        <taxon>Embryophyta</taxon>
        <taxon>Tracheophyta</taxon>
        <taxon>Spermatophyta</taxon>
        <taxon>Magnoliopsida</taxon>
        <taxon>eudicotyledons</taxon>
        <taxon>Gunneridae</taxon>
        <taxon>Pentapetalae</taxon>
        <taxon>asterids</taxon>
        <taxon>campanulids</taxon>
        <taxon>Asterales</taxon>
        <taxon>Asteraceae</taxon>
        <taxon>Cichorioideae</taxon>
        <taxon>Cichorieae</taxon>
        <taxon>Lactucinae</taxon>
        <taxon>Lactuca</taxon>
    </lineage>
</organism>
<evidence type="ECO:0000313" key="1">
    <source>
        <dbReference type="EMBL" id="CAI9265025.1"/>
    </source>
</evidence>
<dbReference type="EMBL" id="OX465086">
    <property type="protein sequence ID" value="CAI9265025.1"/>
    <property type="molecule type" value="Genomic_DNA"/>
</dbReference>
<reference evidence="1" key="1">
    <citation type="submission" date="2023-04" db="EMBL/GenBank/DDBJ databases">
        <authorList>
            <person name="Vijverberg K."/>
            <person name="Xiong W."/>
            <person name="Schranz E."/>
        </authorList>
    </citation>
    <scope>NUCLEOTIDE SEQUENCE</scope>
</reference>
<sequence>MHKARKTNWSESPLRTPIDVDDYYVDDVTEKEKEDVSESNDVWDSDSSALRVAYQASIKGSSSYVTEEVPKDAVMISSPNFDLNQVKRHMINVSPSIVVSIDYSLEKDMNGDQDDFVGNSGKSKVLNQEDKWMNDLENEFIPGIGFKFLCDVTMERGNSVENNGEFDYLNKSCKWHDNGNVAVESDVELSKEEGEIKNNGPHAKCSDKNLTLKKTATNINSINLEPSILGDASKRRQDIDASNYKGEKIFIDAKDKDDSVQKMSYAGVLNGTTHKGKL</sequence>
<keyword evidence="2" id="KW-1185">Reference proteome</keyword>
<proteinExistence type="predicted"/>
<dbReference type="AlphaFoldDB" id="A0AA35V567"/>
<dbReference type="Proteomes" id="UP001177003">
    <property type="component" value="Chromosome 0"/>
</dbReference>
<gene>
    <name evidence="1" type="ORF">LSALG_LOCUS5650</name>
</gene>
<protein>
    <submittedName>
        <fullName evidence="1">Uncharacterized protein</fullName>
    </submittedName>
</protein>
<accession>A0AA35V567</accession>
<evidence type="ECO:0000313" key="2">
    <source>
        <dbReference type="Proteomes" id="UP001177003"/>
    </source>
</evidence>